<evidence type="ECO:0000259" key="1">
    <source>
        <dbReference type="Pfam" id="PF13470"/>
    </source>
</evidence>
<accession>A0A1H3JXA2</accession>
<dbReference type="InterPro" id="IPR029060">
    <property type="entry name" value="PIN-like_dom_sf"/>
</dbReference>
<evidence type="ECO:0000313" key="2">
    <source>
        <dbReference type="EMBL" id="SDY44573.1"/>
    </source>
</evidence>
<dbReference type="AlphaFoldDB" id="A0A1H3JXA2"/>
<keyword evidence="3" id="KW-1185">Reference proteome</keyword>
<reference evidence="2 3" key="1">
    <citation type="submission" date="2016-10" db="EMBL/GenBank/DDBJ databases">
        <authorList>
            <person name="de Groot N.N."/>
        </authorList>
    </citation>
    <scope>NUCLEOTIDE SEQUENCE [LARGE SCALE GENOMIC DNA]</scope>
    <source>
        <strain evidence="2 3">DSM 24677</strain>
    </source>
</reference>
<dbReference type="OrthoDB" id="211933at2"/>
<gene>
    <name evidence="2" type="ORF">SAMN05444486_102221</name>
</gene>
<organism evidence="2 3">
    <name type="scientific">Lentibacter algarum</name>
    <dbReference type="NCBI Taxonomy" id="576131"/>
    <lineage>
        <taxon>Bacteria</taxon>
        <taxon>Pseudomonadati</taxon>
        <taxon>Pseudomonadota</taxon>
        <taxon>Alphaproteobacteria</taxon>
        <taxon>Rhodobacterales</taxon>
        <taxon>Roseobacteraceae</taxon>
        <taxon>Lentibacter</taxon>
    </lineage>
</organism>
<proteinExistence type="predicted"/>
<dbReference type="InterPro" id="IPR002716">
    <property type="entry name" value="PIN_dom"/>
</dbReference>
<dbReference type="Pfam" id="PF13470">
    <property type="entry name" value="PIN_3"/>
    <property type="match status" value="1"/>
</dbReference>
<name>A0A1H3JXA2_9RHOB</name>
<dbReference type="STRING" id="576131.SAMN05444486_102221"/>
<dbReference type="RefSeq" id="WP_089889667.1">
    <property type="nucleotide sequence ID" value="NZ_CALLJM010000004.1"/>
</dbReference>
<evidence type="ECO:0000313" key="3">
    <source>
        <dbReference type="Proteomes" id="UP000199026"/>
    </source>
</evidence>
<feature type="domain" description="PIN" evidence="1">
    <location>
        <begin position="2"/>
        <end position="109"/>
    </location>
</feature>
<dbReference type="GeneID" id="78124296"/>
<dbReference type="NCBIfam" id="NF046100">
    <property type="entry name" value="RSP_2648_fam_PIN"/>
    <property type="match status" value="1"/>
</dbReference>
<dbReference type="SUPFAM" id="SSF88723">
    <property type="entry name" value="PIN domain-like"/>
    <property type="match status" value="1"/>
</dbReference>
<sequence>MKLLLDTCVLYPTVMREMLLGVAVAGAFEPFWSAEIEGEWAHTAEKHEQGARAFAEGEIALLNARWPNARVRYGEGLKARLWLPDANDIHVLAAAIAGSADAIITLNKKDFPAQILAEEGLSLLDPDAYLRGLWAAQPELVSGVASRVLAKAQELSGQDWDMRGLLKKARLPRLAKALS</sequence>
<dbReference type="Proteomes" id="UP000199026">
    <property type="component" value="Unassembled WGS sequence"/>
</dbReference>
<dbReference type="EMBL" id="FNPR01000002">
    <property type="protein sequence ID" value="SDY44573.1"/>
    <property type="molecule type" value="Genomic_DNA"/>
</dbReference>
<protein>
    <submittedName>
        <fullName evidence="2">PIN domain-containing protein</fullName>
    </submittedName>
</protein>